<feature type="signal peptide" evidence="2">
    <location>
        <begin position="1"/>
        <end position="28"/>
    </location>
</feature>
<dbReference type="EMBL" id="AAXW01000053">
    <property type="protein sequence ID" value="EAZ89121.1"/>
    <property type="molecule type" value="Genomic_DNA"/>
</dbReference>
<feature type="region of interest" description="Disordered" evidence="1">
    <location>
        <begin position="77"/>
        <end position="98"/>
    </location>
</feature>
<keyword evidence="2" id="KW-0732">Signal</keyword>
<dbReference type="AlphaFoldDB" id="A3IWL0"/>
<reference evidence="3 4" key="1">
    <citation type="submission" date="2007-03" db="EMBL/GenBank/DDBJ databases">
        <authorList>
            <person name="Stal L."/>
            <person name="Ferriera S."/>
            <person name="Johnson J."/>
            <person name="Kravitz S."/>
            <person name="Beeson K."/>
            <person name="Sutton G."/>
            <person name="Rogers Y.-H."/>
            <person name="Friedman R."/>
            <person name="Frazier M."/>
            <person name="Venter J.C."/>
        </authorList>
    </citation>
    <scope>NUCLEOTIDE SEQUENCE [LARGE SCALE GENOMIC DNA]</scope>
    <source>
        <strain evidence="3 4">CCY0110</strain>
    </source>
</reference>
<comment type="caution">
    <text evidence="3">The sequence shown here is derived from an EMBL/GenBank/DDBJ whole genome shotgun (WGS) entry which is preliminary data.</text>
</comment>
<dbReference type="RefSeq" id="WP_008277767.1">
    <property type="nucleotide sequence ID" value="NZ_AAXW01000053.1"/>
</dbReference>
<accession>A3IWL0</accession>
<evidence type="ECO:0000313" key="4">
    <source>
        <dbReference type="Proteomes" id="UP000003781"/>
    </source>
</evidence>
<gene>
    <name evidence="3" type="ORF">CY0110_12017</name>
</gene>
<dbReference type="Proteomes" id="UP000003781">
    <property type="component" value="Unassembled WGS sequence"/>
</dbReference>
<organism evidence="3 4">
    <name type="scientific">Crocosphaera chwakensis CCY0110</name>
    <dbReference type="NCBI Taxonomy" id="391612"/>
    <lineage>
        <taxon>Bacteria</taxon>
        <taxon>Bacillati</taxon>
        <taxon>Cyanobacteriota</taxon>
        <taxon>Cyanophyceae</taxon>
        <taxon>Oscillatoriophycideae</taxon>
        <taxon>Chroococcales</taxon>
        <taxon>Aphanothecaceae</taxon>
        <taxon>Crocosphaera</taxon>
        <taxon>Crocosphaera chwakensis</taxon>
    </lineage>
</organism>
<name>A3IWL0_9CHRO</name>
<evidence type="ECO:0000256" key="1">
    <source>
        <dbReference type="SAM" id="MobiDB-lite"/>
    </source>
</evidence>
<keyword evidence="4" id="KW-1185">Reference proteome</keyword>
<sequence length="98" mass="10893">MSVKQLSKFSLYLIGLVSILSLALPVMAEETEELPADDPWFTFCLIHSEPGEDFGNCINGLPSVQPEGEGSLVEIRRVEEPTPKPIPQRTNRINRVSN</sequence>
<feature type="chain" id="PRO_5002653397" evidence="2">
    <location>
        <begin position="29"/>
        <end position="98"/>
    </location>
</feature>
<protein>
    <submittedName>
        <fullName evidence="3">Uncharacterized protein</fullName>
    </submittedName>
</protein>
<proteinExistence type="predicted"/>
<evidence type="ECO:0000313" key="3">
    <source>
        <dbReference type="EMBL" id="EAZ89121.1"/>
    </source>
</evidence>
<feature type="compositionally biased region" description="Polar residues" evidence="1">
    <location>
        <begin position="88"/>
        <end position="98"/>
    </location>
</feature>
<evidence type="ECO:0000256" key="2">
    <source>
        <dbReference type="SAM" id="SignalP"/>
    </source>
</evidence>